<evidence type="ECO:0000256" key="1">
    <source>
        <dbReference type="ARBA" id="ARBA00008954"/>
    </source>
</evidence>
<dbReference type="PANTHER" id="PTHR45688">
    <property type="match status" value="1"/>
</dbReference>
<accession>A0A0F9KVE0</accession>
<reference evidence="2" key="1">
    <citation type="journal article" date="2015" name="Nature">
        <title>Complex archaea that bridge the gap between prokaryotes and eukaryotes.</title>
        <authorList>
            <person name="Spang A."/>
            <person name="Saw J.H."/>
            <person name="Jorgensen S.L."/>
            <person name="Zaremba-Niedzwiedzka K."/>
            <person name="Martijn J."/>
            <person name="Lind A.E."/>
            <person name="van Eijk R."/>
            <person name="Schleper C."/>
            <person name="Guy L."/>
            <person name="Ettema T.J."/>
        </authorList>
    </citation>
    <scope>NUCLEOTIDE SEQUENCE</scope>
</reference>
<name>A0A0F9KVE0_9ZZZZ</name>
<evidence type="ECO:0000313" key="2">
    <source>
        <dbReference type="EMBL" id="KKM85683.1"/>
    </source>
</evidence>
<dbReference type="EMBL" id="LAZR01007372">
    <property type="protein sequence ID" value="KKM85683.1"/>
    <property type="molecule type" value="Genomic_DNA"/>
</dbReference>
<dbReference type="GO" id="GO:0008483">
    <property type="term" value="F:transaminase activity"/>
    <property type="evidence" value="ECO:0007669"/>
    <property type="project" value="InterPro"/>
</dbReference>
<dbReference type="InterPro" id="IPR015422">
    <property type="entry name" value="PyrdxlP-dep_Trfase_small"/>
</dbReference>
<dbReference type="Pfam" id="PF00202">
    <property type="entry name" value="Aminotran_3"/>
    <property type="match status" value="1"/>
</dbReference>
<comment type="caution">
    <text evidence="2">The sequence shown here is derived from an EMBL/GenBank/DDBJ whole genome shotgun (WGS) entry which is preliminary data.</text>
</comment>
<protein>
    <recommendedName>
        <fullName evidence="3">Aminotransferase class III-fold pyridoxal phosphate-dependent enzyme</fullName>
    </recommendedName>
</protein>
<dbReference type="GO" id="GO:0005739">
    <property type="term" value="C:mitochondrion"/>
    <property type="evidence" value="ECO:0007669"/>
    <property type="project" value="TreeGrafter"/>
</dbReference>
<dbReference type="GO" id="GO:0030170">
    <property type="term" value="F:pyridoxal phosphate binding"/>
    <property type="evidence" value="ECO:0007669"/>
    <property type="project" value="InterPro"/>
</dbReference>
<gene>
    <name evidence="2" type="ORF">LCGC14_1286650</name>
</gene>
<dbReference type="AlphaFoldDB" id="A0A0F9KVE0"/>
<dbReference type="InterPro" id="IPR015424">
    <property type="entry name" value="PyrdxlP-dep_Trfase"/>
</dbReference>
<dbReference type="PANTHER" id="PTHR45688:SF13">
    <property type="entry name" value="ALANINE--GLYOXYLATE AMINOTRANSFERASE 2-LIKE"/>
    <property type="match status" value="1"/>
</dbReference>
<evidence type="ECO:0008006" key="3">
    <source>
        <dbReference type="Google" id="ProtNLM"/>
    </source>
</evidence>
<dbReference type="InterPro" id="IPR005814">
    <property type="entry name" value="Aminotrans_3"/>
</dbReference>
<proteinExistence type="inferred from homology"/>
<organism evidence="2">
    <name type="scientific">marine sediment metagenome</name>
    <dbReference type="NCBI Taxonomy" id="412755"/>
    <lineage>
        <taxon>unclassified sequences</taxon>
        <taxon>metagenomes</taxon>
        <taxon>ecological metagenomes</taxon>
    </lineage>
</organism>
<sequence length="89" mass="10165">MRGWGLFIGIEIVKTKESKNPSSEFCYYIVEQMREKGILLSVDGPDHNVIKIKPPLVFSRENADELISKLKLILTHTYLKSSKLNNSTI</sequence>
<dbReference type="Gene3D" id="3.90.1150.10">
    <property type="entry name" value="Aspartate Aminotransferase, domain 1"/>
    <property type="match status" value="1"/>
</dbReference>
<dbReference type="SUPFAM" id="SSF53383">
    <property type="entry name" value="PLP-dependent transferases"/>
    <property type="match status" value="1"/>
</dbReference>
<comment type="similarity">
    <text evidence="1">Belongs to the class-III pyridoxal-phosphate-dependent aminotransferase family.</text>
</comment>